<dbReference type="EMBL" id="JARAKH010000002">
    <property type="protein sequence ID" value="KAK8406508.1"/>
    <property type="molecule type" value="Genomic_DNA"/>
</dbReference>
<evidence type="ECO:0000256" key="1">
    <source>
        <dbReference type="SAM" id="MobiDB-lite"/>
    </source>
</evidence>
<feature type="compositionally biased region" description="Low complexity" evidence="1">
    <location>
        <begin position="128"/>
        <end position="155"/>
    </location>
</feature>
<evidence type="ECO:0000313" key="3">
    <source>
        <dbReference type="Proteomes" id="UP001487740"/>
    </source>
</evidence>
<proteinExistence type="predicted"/>
<protein>
    <submittedName>
        <fullName evidence="2">Uncharacterized protein</fullName>
    </submittedName>
</protein>
<sequence>MCLTFKLRREVVPFIASAAPVECFETGTLLHNALDRLAGVHKGQVVHLYALHLLSIYVRRIRLRCRRSPHSDATGDTGSGRNNGGMFKNWEKSVFALLCKMSSCQRRLRLPSVSGKLPPARRGKEAATDATTHSAHALRQPGRGLRCGTLRTGAGNTREGPGRRSRGSVTRRQPARHIHIC</sequence>
<name>A0AAW0V518_SCYPA</name>
<gene>
    <name evidence="2" type="ORF">O3P69_007270</name>
</gene>
<dbReference type="AlphaFoldDB" id="A0AAW0V518"/>
<keyword evidence="3" id="KW-1185">Reference proteome</keyword>
<accession>A0AAW0V518</accession>
<dbReference type="Proteomes" id="UP001487740">
    <property type="component" value="Unassembled WGS sequence"/>
</dbReference>
<organism evidence="2 3">
    <name type="scientific">Scylla paramamosain</name>
    <name type="common">Mud crab</name>
    <dbReference type="NCBI Taxonomy" id="85552"/>
    <lineage>
        <taxon>Eukaryota</taxon>
        <taxon>Metazoa</taxon>
        <taxon>Ecdysozoa</taxon>
        <taxon>Arthropoda</taxon>
        <taxon>Crustacea</taxon>
        <taxon>Multicrustacea</taxon>
        <taxon>Malacostraca</taxon>
        <taxon>Eumalacostraca</taxon>
        <taxon>Eucarida</taxon>
        <taxon>Decapoda</taxon>
        <taxon>Pleocyemata</taxon>
        <taxon>Brachyura</taxon>
        <taxon>Eubrachyura</taxon>
        <taxon>Portunoidea</taxon>
        <taxon>Portunidae</taxon>
        <taxon>Portuninae</taxon>
        <taxon>Scylla</taxon>
    </lineage>
</organism>
<comment type="caution">
    <text evidence="2">The sequence shown here is derived from an EMBL/GenBank/DDBJ whole genome shotgun (WGS) entry which is preliminary data.</text>
</comment>
<evidence type="ECO:0000313" key="2">
    <source>
        <dbReference type="EMBL" id="KAK8406508.1"/>
    </source>
</evidence>
<reference evidence="2 3" key="1">
    <citation type="submission" date="2023-03" db="EMBL/GenBank/DDBJ databases">
        <title>High-quality genome of Scylla paramamosain provides insights in environmental adaptation.</title>
        <authorList>
            <person name="Zhang L."/>
        </authorList>
    </citation>
    <scope>NUCLEOTIDE SEQUENCE [LARGE SCALE GENOMIC DNA]</scope>
    <source>
        <strain evidence="2">LZ_2023a</strain>
        <tissue evidence="2">Muscle</tissue>
    </source>
</reference>
<feature type="region of interest" description="Disordered" evidence="1">
    <location>
        <begin position="113"/>
        <end position="181"/>
    </location>
</feature>